<keyword evidence="4" id="KW-1185">Reference proteome</keyword>
<sequence length="653" mass="73976">MSVNDQRSLDPAEDRRIPEYYRSLGNAELSQKIQNLDERHVFLDFHNRASQINNRNFVVDFGEEEAWCGLDLSAGELKALLNAERPPELNTRWINICLPYLQKDLIGVLGKSYDFSPRLHGMMKSDPVGISSKKPASKHSSNILRRGNHYFHRPRLHGTHQAEMNGSHQPDKNSNSVELEFLPQHDGRELSHYRLIDEVWHWSSWDEGRRYLCIGYNSLHNLYGSGSSSASNRDSKGRNEDLPDGKRVWSWLLICEDKTVISIHEDPYPHAPVDEDGNKKLDLIDHRGLLSIRRNLLNVIRNLSKAHESSHDPAIAMLPIRRRVGDSEEETAHRPSDAPGLLFYVLFDDFFTTYSLVARREHKYAAALNELREAMMQKAELGHVDRLHHIGRQLSVLKNMYTSYDVIIDRVLEKQETTLASLKNSRVLQQAATTPAYPIVYGDGDDDDTLDDLAQSQFSARSAATRASNANASRGPPLIPTDASLLGVALSSAARARFKRLQYRTRLYALAEIESCLSQKESLVMMNFNLIAIKESLSVERLTRVTLLLAKATLLFMPVSLMAAYFSCQFDGVVFTPKQFWIAFAVVVVVSALALLAFSVVSGTMEGKMLVRSASKAFVDKGRGWWGRRKERSRMEMEMEMEMEGADVLEKDA</sequence>
<evidence type="ECO:0000313" key="3">
    <source>
        <dbReference type="EMBL" id="KAK7531916.1"/>
    </source>
</evidence>
<keyword evidence="2" id="KW-0812">Transmembrane</keyword>
<feature type="transmembrane region" description="Helical" evidence="2">
    <location>
        <begin position="579"/>
        <end position="601"/>
    </location>
</feature>
<dbReference type="PANTHER" id="PTHR46494:SF1">
    <property type="entry name" value="CORA FAMILY METAL ION TRANSPORTER (EUROFUNG)"/>
    <property type="match status" value="1"/>
</dbReference>
<proteinExistence type="predicted"/>
<evidence type="ECO:0000313" key="4">
    <source>
        <dbReference type="Proteomes" id="UP001365128"/>
    </source>
</evidence>
<gene>
    <name evidence="3" type="ORF">IWX46DRAFT_614826</name>
</gene>
<feature type="transmembrane region" description="Helical" evidence="2">
    <location>
        <begin position="545"/>
        <end position="567"/>
    </location>
</feature>
<accession>A0ABR1LBT7</accession>
<comment type="caution">
    <text evidence="3">The sequence shown here is derived from an EMBL/GenBank/DDBJ whole genome shotgun (WGS) entry which is preliminary data.</text>
</comment>
<keyword evidence="2" id="KW-0472">Membrane</keyword>
<organism evidence="3 4">
    <name type="scientific">Phyllosticta citricarpa</name>
    <dbReference type="NCBI Taxonomy" id="55181"/>
    <lineage>
        <taxon>Eukaryota</taxon>
        <taxon>Fungi</taxon>
        <taxon>Dikarya</taxon>
        <taxon>Ascomycota</taxon>
        <taxon>Pezizomycotina</taxon>
        <taxon>Dothideomycetes</taxon>
        <taxon>Dothideomycetes incertae sedis</taxon>
        <taxon>Botryosphaeriales</taxon>
        <taxon>Phyllostictaceae</taxon>
        <taxon>Phyllosticta</taxon>
    </lineage>
</organism>
<evidence type="ECO:0000256" key="2">
    <source>
        <dbReference type="SAM" id="Phobius"/>
    </source>
</evidence>
<reference evidence="3 4" key="1">
    <citation type="submission" date="2024-04" db="EMBL/GenBank/DDBJ databases">
        <title>Phyllosticta paracitricarpa is synonymous to the EU quarantine fungus P. citricarpa based on phylogenomic analyses.</title>
        <authorList>
            <consortium name="Lawrence Berkeley National Laboratory"/>
            <person name="Van Ingen-Buijs V.A."/>
            <person name="Van Westerhoven A.C."/>
            <person name="Haridas S."/>
            <person name="Skiadas P."/>
            <person name="Martin F."/>
            <person name="Groenewald J.Z."/>
            <person name="Crous P.W."/>
            <person name="Seidl M.F."/>
        </authorList>
    </citation>
    <scope>NUCLEOTIDE SEQUENCE [LARGE SCALE GENOMIC DNA]</scope>
    <source>
        <strain evidence="3 4">CBS 122670</strain>
    </source>
</reference>
<keyword evidence="2" id="KW-1133">Transmembrane helix</keyword>
<comment type="subcellular location">
    <subcellularLocation>
        <location evidence="1">Cell membrane</location>
        <topology evidence="1">Multi-pass membrane protein</topology>
    </subcellularLocation>
</comment>
<protein>
    <recommendedName>
        <fullName evidence="5">Adp-ribosylation factor protein</fullName>
    </recommendedName>
</protein>
<dbReference type="EMBL" id="JBBPDW010000052">
    <property type="protein sequence ID" value="KAK7531916.1"/>
    <property type="molecule type" value="Genomic_DNA"/>
</dbReference>
<name>A0ABR1LBT7_9PEZI</name>
<evidence type="ECO:0000256" key="1">
    <source>
        <dbReference type="ARBA" id="ARBA00004651"/>
    </source>
</evidence>
<dbReference type="PANTHER" id="PTHR46494">
    <property type="entry name" value="CORA FAMILY METAL ION TRANSPORTER (EUROFUNG)"/>
    <property type="match status" value="1"/>
</dbReference>
<dbReference type="Proteomes" id="UP001365128">
    <property type="component" value="Unassembled WGS sequence"/>
</dbReference>
<evidence type="ECO:0008006" key="5">
    <source>
        <dbReference type="Google" id="ProtNLM"/>
    </source>
</evidence>